<protein>
    <recommendedName>
        <fullName evidence="1">CD-NTase-associated protein 16 NUDIX domain-containing protein</fullName>
    </recommendedName>
</protein>
<evidence type="ECO:0000313" key="2">
    <source>
        <dbReference type="EMBL" id="MPM59295.1"/>
    </source>
</evidence>
<dbReference type="Pfam" id="PF18167">
    <property type="entry name" value="Sa_NUDIX"/>
    <property type="match status" value="1"/>
</dbReference>
<dbReference type="EMBL" id="VSSQ01017218">
    <property type="protein sequence ID" value="MPM59295.1"/>
    <property type="molecule type" value="Genomic_DNA"/>
</dbReference>
<dbReference type="AlphaFoldDB" id="A0A645B1G4"/>
<accession>A0A645B1G4</accession>
<evidence type="ECO:0000259" key="1">
    <source>
        <dbReference type="Pfam" id="PF18167"/>
    </source>
</evidence>
<feature type="domain" description="CD-NTase-associated protein 16 NUDIX" evidence="1">
    <location>
        <begin position="47"/>
        <end position="240"/>
    </location>
</feature>
<comment type="caution">
    <text evidence="2">The sequence shown here is derived from an EMBL/GenBank/DDBJ whole genome shotgun (WGS) entry which is preliminary data.</text>
</comment>
<proteinExistence type="predicted"/>
<name>A0A645B1G4_9ZZZZ</name>
<dbReference type="InterPro" id="IPR040829">
    <property type="entry name" value="Cap16_NUDIX"/>
</dbReference>
<gene>
    <name evidence="2" type="ORF">SDC9_106135</name>
</gene>
<reference evidence="2" key="1">
    <citation type="submission" date="2019-08" db="EMBL/GenBank/DDBJ databases">
        <authorList>
            <person name="Kucharzyk K."/>
            <person name="Murdoch R.W."/>
            <person name="Higgins S."/>
            <person name="Loffler F."/>
        </authorList>
    </citation>
    <scope>NUCLEOTIDE SEQUENCE</scope>
</reference>
<organism evidence="2">
    <name type="scientific">bioreactor metagenome</name>
    <dbReference type="NCBI Taxonomy" id="1076179"/>
    <lineage>
        <taxon>unclassified sequences</taxon>
        <taxon>metagenomes</taxon>
        <taxon>ecological metagenomes</taxon>
    </lineage>
</organism>
<sequence length="243" mass="29231">MLLNEQITSLFLDLAKTAIGAALTYIYTNRKKLKVIILCNTKYRNQDIRVSLSYLYKIKCKDKYLLVKNRKFAEQYQPVGGVYKYYNTAFDKFNKFGVVEYNGFNHEKEYDNDLRVKVPSKNLTKFIDWFRSREDRELDPVREFYEELIAPGYLPKDKFAYFNYRFLKEKVTPIKYSTHFKCNEILIYNIYELLPTDEQKIELEKLMSKHSDYYKWFDIDEIESLGHTKDGDYRVGEHTLFTK</sequence>